<dbReference type="AlphaFoldDB" id="A0AAV1CU27"/>
<sequence>MILVVVGILSDMEPDSWEEVEESLNKGNTSITNQWIETLELSYRHLPEPLKCCFLYCGAFGEDQQIPARKLVWLWIAEELVVEKDGREHLEDVAEDYLKELINRNLVMIAKKGSADRVKTCVLHDLLHNFCILKANEECFLHHLPSHDLGKSIEPNMIYRLSVHYRKVEDLVDSRLIYSRLRSLLLDADFGGGCDDAFYSKIFQSRLLRVLEMTVARECYVIPTVILPLVHLKYLALRSFSTKFIIPPSFSQLANLETFIFYGFGGVYLEIELPNTLGSMIKLKDLYTRHAQWVLPPDNPEHLSNLKNLRNLSSVTFSSLQTMTELIRNFANIRKLKCDLDLDEEQHVNLEIVRLDFLTQLESLKFYCGPLDRPFQFPQKLKRLSLLGLELPWSKISAIHKLPNLEVLKLQSHSFLGDEWDILEEEETFPNLRFLKLEELDLRKWMASNDNFPCLKKLVLSWCDKLVELPTCLAESATLEMIEVCRCTVATESLKQIHEIKEKYGIENLKILIVE</sequence>
<dbReference type="Gene3D" id="1.10.10.10">
    <property type="entry name" value="Winged helix-like DNA-binding domain superfamily/Winged helix DNA-binding domain"/>
    <property type="match status" value="1"/>
</dbReference>
<organism evidence="8 9">
    <name type="scientific">Oldenlandia corymbosa var. corymbosa</name>
    <dbReference type="NCBI Taxonomy" id="529605"/>
    <lineage>
        <taxon>Eukaryota</taxon>
        <taxon>Viridiplantae</taxon>
        <taxon>Streptophyta</taxon>
        <taxon>Embryophyta</taxon>
        <taxon>Tracheophyta</taxon>
        <taxon>Spermatophyta</taxon>
        <taxon>Magnoliopsida</taxon>
        <taxon>eudicotyledons</taxon>
        <taxon>Gunneridae</taxon>
        <taxon>Pentapetalae</taxon>
        <taxon>asterids</taxon>
        <taxon>lamiids</taxon>
        <taxon>Gentianales</taxon>
        <taxon>Rubiaceae</taxon>
        <taxon>Rubioideae</taxon>
        <taxon>Spermacoceae</taxon>
        <taxon>Hedyotis-Oldenlandia complex</taxon>
        <taxon>Oldenlandia</taxon>
    </lineage>
</organism>
<keyword evidence="3" id="KW-0677">Repeat</keyword>
<evidence type="ECO:0000256" key="2">
    <source>
        <dbReference type="ARBA" id="ARBA00022614"/>
    </source>
</evidence>
<dbReference type="GO" id="GO:0005524">
    <property type="term" value="F:ATP binding"/>
    <property type="evidence" value="ECO:0007669"/>
    <property type="project" value="UniProtKB-KW"/>
</dbReference>
<dbReference type="Gene3D" id="3.80.10.10">
    <property type="entry name" value="Ribonuclease Inhibitor"/>
    <property type="match status" value="1"/>
</dbReference>
<evidence type="ECO:0000259" key="7">
    <source>
        <dbReference type="Pfam" id="PF23559"/>
    </source>
</evidence>
<dbReference type="PANTHER" id="PTHR15140">
    <property type="entry name" value="TUBULIN-SPECIFIC CHAPERONE E"/>
    <property type="match status" value="1"/>
</dbReference>
<feature type="domain" description="Disease resistance protein winged helix" evidence="7">
    <location>
        <begin position="60"/>
        <end position="130"/>
    </location>
</feature>
<accession>A0AAV1CU27</accession>
<keyword evidence="2" id="KW-0433">Leucine-rich repeat</keyword>
<dbReference type="Proteomes" id="UP001161247">
    <property type="component" value="Chromosome 3"/>
</dbReference>
<proteinExistence type="inferred from homology"/>
<dbReference type="Pfam" id="PF23559">
    <property type="entry name" value="WHD_DRP"/>
    <property type="match status" value="1"/>
</dbReference>
<evidence type="ECO:0000256" key="1">
    <source>
        <dbReference type="ARBA" id="ARBA00008894"/>
    </source>
</evidence>
<dbReference type="SUPFAM" id="SSF52058">
    <property type="entry name" value="L domain-like"/>
    <property type="match status" value="1"/>
</dbReference>
<name>A0AAV1CU27_OLDCO</name>
<dbReference type="EMBL" id="OX459120">
    <property type="protein sequence ID" value="CAI9099100.1"/>
    <property type="molecule type" value="Genomic_DNA"/>
</dbReference>
<protein>
    <submittedName>
        <fullName evidence="8">OLC1v1035871C1</fullName>
    </submittedName>
</protein>
<evidence type="ECO:0000256" key="4">
    <source>
        <dbReference type="ARBA" id="ARBA00022741"/>
    </source>
</evidence>
<keyword evidence="6" id="KW-0067">ATP-binding</keyword>
<reference evidence="8" key="1">
    <citation type="submission" date="2023-03" db="EMBL/GenBank/DDBJ databases">
        <authorList>
            <person name="Julca I."/>
        </authorList>
    </citation>
    <scope>NUCLEOTIDE SEQUENCE</scope>
</reference>
<dbReference type="FunFam" id="1.10.10.10:FF:000322">
    <property type="entry name" value="Probable disease resistance protein At1g63360"/>
    <property type="match status" value="1"/>
</dbReference>
<evidence type="ECO:0000256" key="6">
    <source>
        <dbReference type="ARBA" id="ARBA00022840"/>
    </source>
</evidence>
<evidence type="ECO:0000256" key="3">
    <source>
        <dbReference type="ARBA" id="ARBA00022737"/>
    </source>
</evidence>
<keyword evidence="4" id="KW-0547">Nucleotide-binding</keyword>
<dbReference type="InterPro" id="IPR036388">
    <property type="entry name" value="WH-like_DNA-bd_sf"/>
</dbReference>
<dbReference type="InterPro" id="IPR058922">
    <property type="entry name" value="WHD_DRP"/>
</dbReference>
<dbReference type="InterPro" id="IPR032675">
    <property type="entry name" value="LRR_dom_sf"/>
</dbReference>
<evidence type="ECO:0000313" key="8">
    <source>
        <dbReference type="EMBL" id="CAI9099100.1"/>
    </source>
</evidence>
<evidence type="ECO:0000313" key="9">
    <source>
        <dbReference type="Proteomes" id="UP001161247"/>
    </source>
</evidence>
<keyword evidence="9" id="KW-1185">Reference proteome</keyword>
<gene>
    <name evidence="8" type="ORF">OLC1_LOCUS9181</name>
</gene>
<evidence type="ECO:0000256" key="5">
    <source>
        <dbReference type="ARBA" id="ARBA00022821"/>
    </source>
</evidence>
<dbReference type="PANTHER" id="PTHR15140:SF33">
    <property type="entry name" value="LATE BLIGHT RESISTANCE PROTEIN HOMOLOG R1A-3 ISOFORM X1"/>
    <property type="match status" value="1"/>
</dbReference>
<comment type="similarity">
    <text evidence="1">Belongs to the disease resistance NB-LRR family.</text>
</comment>
<keyword evidence="5" id="KW-0611">Plant defense</keyword>
<dbReference type="GO" id="GO:0006952">
    <property type="term" value="P:defense response"/>
    <property type="evidence" value="ECO:0007669"/>
    <property type="project" value="UniProtKB-KW"/>
</dbReference>